<name>A0A4S8KK70_DENBC</name>
<reference evidence="1 2" key="1">
    <citation type="journal article" date="2019" name="Nat. Ecol. Evol.">
        <title>Megaphylogeny resolves global patterns of mushroom evolution.</title>
        <authorList>
            <person name="Varga T."/>
            <person name="Krizsan K."/>
            <person name="Foldi C."/>
            <person name="Dima B."/>
            <person name="Sanchez-Garcia M."/>
            <person name="Sanchez-Ramirez S."/>
            <person name="Szollosi G.J."/>
            <person name="Szarkandi J.G."/>
            <person name="Papp V."/>
            <person name="Albert L."/>
            <person name="Andreopoulos W."/>
            <person name="Angelini C."/>
            <person name="Antonin V."/>
            <person name="Barry K.W."/>
            <person name="Bougher N.L."/>
            <person name="Buchanan P."/>
            <person name="Buyck B."/>
            <person name="Bense V."/>
            <person name="Catcheside P."/>
            <person name="Chovatia M."/>
            <person name="Cooper J."/>
            <person name="Damon W."/>
            <person name="Desjardin D."/>
            <person name="Finy P."/>
            <person name="Geml J."/>
            <person name="Haridas S."/>
            <person name="Hughes K."/>
            <person name="Justo A."/>
            <person name="Karasinski D."/>
            <person name="Kautmanova I."/>
            <person name="Kiss B."/>
            <person name="Kocsube S."/>
            <person name="Kotiranta H."/>
            <person name="LaButti K.M."/>
            <person name="Lechner B.E."/>
            <person name="Liimatainen K."/>
            <person name="Lipzen A."/>
            <person name="Lukacs Z."/>
            <person name="Mihaltcheva S."/>
            <person name="Morgado L.N."/>
            <person name="Niskanen T."/>
            <person name="Noordeloos M.E."/>
            <person name="Ohm R.A."/>
            <person name="Ortiz-Santana B."/>
            <person name="Ovrebo C."/>
            <person name="Racz N."/>
            <person name="Riley R."/>
            <person name="Savchenko A."/>
            <person name="Shiryaev A."/>
            <person name="Soop K."/>
            <person name="Spirin V."/>
            <person name="Szebenyi C."/>
            <person name="Tomsovsky M."/>
            <person name="Tulloss R.E."/>
            <person name="Uehling J."/>
            <person name="Grigoriev I.V."/>
            <person name="Vagvolgyi C."/>
            <person name="Papp T."/>
            <person name="Martin F.M."/>
            <person name="Miettinen O."/>
            <person name="Hibbett D.S."/>
            <person name="Nagy L.G."/>
        </authorList>
    </citation>
    <scope>NUCLEOTIDE SEQUENCE [LARGE SCALE GENOMIC DNA]</scope>
    <source>
        <strain evidence="1 2">CBS 962.96</strain>
    </source>
</reference>
<organism evidence="1 2">
    <name type="scientific">Dendrothele bispora (strain CBS 962.96)</name>
    <dbReference type="NCBI Taxonomy" id="1314807"/>
    <lineage>
        <taxon>Eukaryota</taxon>
        <taxon>Fungi</taxon>
        <taxon>Dikarya</taxon>
        <taxon>Basidiomycota</taxon>
        <taxon>Agaricomycotina</taxon>
        <taxon>Agaricomycetes</taxon>
        <taxon>Agaricomycetidae</taxon>
        <taxon>Agaricales</taxon>
        <taxon>Agaricales incertae sedis</taxon>
        <taxon>Dendrothele</taxon>
    </lineage>
</organism>
<evidence type="ECO:0008006" key="3">
    <source>
        <dbReference type="Google" id="ProtNLM"/>
    </source>
</evidence>
<dbReference type="OrthoDB" id="4951845at2759"/>
<proteinExistence type="predicted"/>
<evidence type="ECO:0000313" key="2">
    <source>
        <dbReference type="Proteomes" id="UP000297245"/>
    </source>
</evidence>
<keyword evidence="2" id="KW-1185">Reference proteome</keyword>
<dbReference type="AlphaFoldDB" id="A0A4S8KK70"/>
<protein>
    <recommendedName>
        <fullName evidence="3">GST N-terminal domain-containing protein</fullName>
    </recommendedName>
</protein>
<sequence length="136" mass="14838">MDASNHIIFYDIASGPPVPSFNTQSLENAVNLNLIGSRFNIWIYIYQTSITYHNYVTSVRKKLGAETVQKDWDGSPLHTLPVIQALSTGAVTGVVGDTFDIALYLDKTYPKGPSLLPLSIIGLLSAFSTQVDAIFS</sequence>
<dbReference type="Gene3D" id="3.40.30.10">
    <property type="entry name" value="Glutaredoxin"/>
    <property type="match status" value="1"/>
</dbReference>
<evidence type="ECO:0000313" key="1">
    <source>
        <dbReference type="EMBL" id="THU75906.1"/>
    </source>
</evidence>
<dbReference type="EMBL" id="ML181395">
    <property type="protein sequence ID" value="THU75906.1"/>
    <property type="molecule type" value="Genomic_DNA"/>
</dbReference>
<gene>
    <name evidence="1" type="ORF">K435DRAFT_880007</name>
</gene>
<dbReference type="Proteomes" id="UP000297245">
    <property type="component" value="Unassembled WGS sequence"/>
</dbReference>
<accession>A0A4S8KK70</accession>